<keyword evidence="8" id="KW-1185">Reference proteome</keyword>
<keyword evidence="3 6" id="KW-0812">Transmembrane</keyword>
<sequence>MLAAYSSLLQRWPLTTKGFSAGMLFSLGDVMAQRLETGKAEDLQRLVSFGSYGASWYAISQHYWFAWMESHVATSRPPAQAAVARVCAHSAVFAPFSIVSLFGWMAITTGRSFEELQDSCHPEAVFRVWAAGTIFWIPTMLGVYRFVPLHGRVIVTSGANVLWSCYLSKSAADQRSASMESSNQSWTR</sequence>
<dbReference type="GO" id="GO:0005737">
    <property type="term" value="C:cytoplasm"/>
    <property type="evidence" value="ECO:0007669"/>
    <property type="project" value="TreeGrafter"/>
</dbReference>
<keyword evidence="4 6" id="KW-1133">Transmembrane helix</keyword>
<protein>
    <submittedName>
        <fullName evidence="7">SYM1 protein</fullName>
    </submittedName>
</protein>
<comment type="subcellular location">
    <subcellularLocation>
        <location evidence="1">Membrane</location>
        <topology evidence="1">Multi-pass membrane protein</topology>
    </subcellularLocation>
</comment>
<dbReference type="GO" id="GO:0016020">
    <property type="term" value="C:membrane"/>
    <property type="evidence" value="ECO:0007669"/>
    <property type="project" value="UniProtKB-SubCell"/>
</dbReference>
<evidence type="ECO:0000256" key="6">
    <source>
        <dbReference type="RuleBase" id="RU363053"/>
    </source>
</evidence>
<dbReference type="InterPro" id="IPR007248">
    <property type="entry name" value="Mpv17_PMP22"/>
</dbReference>
<dbReference type="EMBL" id="CAJNDS010001113">
    <property type="protein sequence ID" value="CAE7248343.1"/>
    <property type="molecule type" value="Genomic_DNA"/>
</dbReference>
<proteinExistence type="inferred from homology"/>
<accession>A0A812LK88</accession>
<comment type="caution">
    <text evidence="7">The sequence shown here is derived from an EMBL/GenBank/DDBJ whole genome shotgun (WGS) entry which is preliminary data.</text>
</comment>
<feature type="transmembrane region" description="Helical" evidence="6">
    <location>
        <begin position="86"/>
        <end position="107"/>
    </location>
</feature>
<dbReference type="PANTHER" id="PTHR11266">
    <property type="entry name" value="PEROXISOMAL MEMBRANE PROTEIN 2, PXMP2 MPV17"/>
    <property type="match status" value="1"/>
</dbReference>
<dbReference type="Proteomes" id="UP000604046">
    <property type="component" value="Unassembled WGS sequence"/>
</dbReference>
<comment type="similarity">
    <text evidence="2 6">Belongs to the peroxisomal membrane protein PXMP2/4 family.</text>
</comment>
<dbReference type="AlphaFoldDB" id="A0A812LK88"/>
<name>A0A812LK88_9DINO</name>
<gene>
    <name evidence="7" type="primary">SYM1</name>
    <name evidence="7" type="ORF">SNAT2548_LOCUS12017</name>
</gene>
<dbReference type="Pfam" id="PF04117">
    <property type="entry name" value="Mpv17_PMP22"/>
    <property type="match status" value="1"/>
</dbReference>
<evidence type="ECO:0000256" key="5">
    <source>
        <dbReference type="ARBA" id="ARBA00023136"/>
    </source>
</evidence>
<evidence type="ECO:0000256" key="1">
    <source>
        <dbReference type="ARBA" id="ARBA00004141"/>
    </source>
</evidence>
<dbReference type="PANTHER" id="PTHR11266:SF17">
    <property type="entry name" value="PROTEIN MPV17"/>
    <property type="match status" value="1"/>
</dbReference>
<evidence type="ECO:0000256" key="3">
    <source>
        <dbReference type="ARBA" id="ARBA00022692"/>
    </source>
</evidence>
<evidence type="ECO:0000256" key="4">
    <source>
        <dbReference type="ARBA" id="ARBA00022989"/>
    </source>
</evidence>
<evidence type="ECO:0000313" key="8">
    <source>
        <dbReference type="Proteomes" id="UP000604046"/>
    </source>
</evidence>
<reference evidence="7" key="1">
    <citation type="submission" date="2021-02" db="EMBL/GenBank/DDBJ databases">
        <authorList>
            <person name="Dougan E. K."/>
            <person name="Rhodes N."/>
            <person name="Thang M."/>
            <person name="Chan C."/>
        </authorList>
    </citation>
    <scope>NUCLEOTIDE SEQUENCE</scope>
</reference>
<keyword evidence="5 6" id="KW-0472">Membrane</keyword>
<organism evidence="7 8">
    <name type="scientific">Symbiodinium natans</name>
    <dbReference type="NCBI Taxonomy" id="878477"/>
    <lineage>
        <taxon>Eukaryota</taxon>
        <taxon>Sar</taxon>
        <taxon>Alveolata</taxon>
        <taxon>Dinophyceae</taxon>
        <taxon>Suessiales</taxon>
        <taxon>Symbiodiniaceae</taxon>
        <taxon>Symbiodinium</taxon>
    </lineage>
</organism>
<dbReference type="OrthoDB" id="430207at2759"/>
<evidence type="ECO:0000313" key="7">
    <source>
        <dbReference type="EMBL" id="CAE7248343.1"/>
    </source>
</evidence>
<feature type="transmembrane region" description="Helical" evidence="6">
    <location>
        <begin position="127"/>
        <end position="147"/>
    </location>
</feature>
<evidence type="ECO:0000256" key="2">
    <source>
        <dbReference type="ARBA" id="ARBA00006824"/>
    </source>
</evidence>